<evidence type="ECO:0000313" key="2">
    <source>
        <dbReference type="Proteomes" id="UP000006038"/>
    </source>
</evidence>
<accession>J3LA65</accession>
<reference evidence="1" key="1">
    <citation type="submission" date="2013-04" db="UniProtKB">
        <authorList>
            <consortium name="EnsemblPlants"/>
        </authorList>
    </citation>
    <scope>IDENTIFICATION</scope>
</reference>
<name>J3LA65_ORYBR</name>
<dbReference type="Gramene" id="OB02G15320.1">
    <property type="protein sequence ID" value="OB02G15320.1"/>
    <property type="gene ID" value="OB02G15320"/>
</dbReference>
<dbReference type="AlphaFoldDB" id="J3LA65"/>
<dbReference type="Proteomes" id="UP000006038">
    <property type="component" value="Unassembled WGS sequence"/>
</dbReference>
<sequence length="137" mass="14917">MPLSVTWQDNAITQKKHCMSALFCHANVGAVAKSHLGGFLLFLFLALAGAASQTAADVAPGIIRFVVGSANASWQTSDHSVYRHLSTLPQAGMLIMWSISFGVPVKPVLNKLNSVLSSPWKSLDYWKEHTGVYSRFL</sequence>
<organism evidence="1">
    <name type="scientific">Oryza brachyantha</name>
    <name type="common">malo sina</name>
    <dbReference type="NCBI Taxonomy" id="4533"/>
    <lineage>
        <taxon>Eukaryota</taxon>
        <taxon>Viridiplantae</taxon>
        <taxon>Streptophyta</taxon>
        <taxon>Embryophyta</taxon>
        <taxon>Tracheophyta</taxon>
        <taxon>Spermatophyta</taxon>
        <taxon>Magnoliopsida</taxon>
        <taxon>Liliopsida</taxon>
        <taxon>Poales</taxon>
        <taxon>Poaceae</taxon>
        <taxon>BOP clade</taxon>
        <taxon>Oryzoideae</taxon>
        <taxon>Oryzeae</taxon>
        <taxon>Oryzinae</taxon>
        <taxon>Oryza</taxon>
    </lineage>
</organism>
<dbReference type="EnsemblPlants" id="OB02G15320.1">
    <property type="protein sequence ID" value="OB02G15320.1"/>
    <property type="gene ID" value="OB02G15320"/>
</dbReference>
<dbReference type="HOGENOM" id="CLU_1868279_0_0_1"/>
<keyword evidence="2" id="KW-1185">Reference proteome</keyword>
<proteinExistence type="predicted"/>
<protein>
    <submittedName>
        <fullName evidence="1">Uncharacterized protein</fullName>
    </submittedName>
</protein>
<evidence type="ECO:0000313" key="1">
    <source>
        <dbReference type="EnsemblPlants" id="OB02G15320.1"/>
    </source>
</evidence>